<name>A0A8R1XX73_ONCVO</name>
<evidence type="ECO:0000313" key="2">
    <source>
        <dbReference type="Proteomes" id="UP000024404"/>
    </source>
</evidence>
<reference evidence="2" key="1">
    <citation type="submission" date="2013-10" db="EMBL/GenBank/DDBJ databases">
        <title>Genome sequencing of Onchocerca volvulus.</title>
        <authorList>
            <person name="Cotton J."/>
            <person name="Tsai J."/>
            <person name="Stanley E."/>
            <person name="Tracey A."/>
            <person name="Holroyd N."/>
            <person name="Lustigman S."/>
            <person name="Berriman M."/>
        </authorList>
    </citation>
    <scope>NUCLEOTIDE SEQUENCE</scope>
</reference>
<accession>A0A8R1XX73</accession>
<sequence length="219" mass="24447">MYLPHRHLPKFMEFIDSRIMKQMALIVFEPNFGTTYAKTGITIIIFGIPWLQFGASSADSAQSIIVRPMFLSGNDSENIPSPAMTNESPEYTVYDKATNICEAGHHLYAMENHSDTLSSDFSSARRNGVMVDDCIAVVDALPTVMHCLTGAHESDVYLLIELTIHFIESTRNDHSDDIVSSSSRQMSPRIANFRKNYSKHCTVTAATYLPSEQRGIISC</sequence>
<dbReference type="AlphaFoldDB" id="A0A8R1XX73"/>
<dbReference type="Proteomes" id="UP000024404">
    <property type="component" value="Unassembled WGS sequence"/>
</dbReference>
<organism evidence="1 2">
    <name type="scientific">Onchocerca volvulus</name>
    <dbReference type="NCBI Taxonomy" id="6282"/>
    <lineage>
        <taxon>Eukaryota</taxon>
        <taxon>Metazoa</taxon>
        <taxon>Ecdysozoa</taxon>
        <taxon>Nematoda</taxon>
        <taxon>Chromadorea</taxon>
        <taxon>Rhabditida</taxon>
        <taxon>Spirurina</taxon>
        <taxon>Spiruromorpha</taxon>
        <taxon>Filarioidea</taxon>
        <taxon>Onchocercidae</taxon>
        <taxon>Onchocerca</taxon>
    </lineage>
</organism>
<protein>
    <submittedName>
        <fullName evidence="1">Uncharacterized protein</fullName>
    </submittedName>
</protein>
<reference evidence="1" key="2">
    <citation type="submission" date="2022-06" db="UniProtKB">
        <authorList>
            <consortium name="EnsemblMetazoa"/>
        </authorList>
    </citation>
    <scope>IDENTIFICATION</scope>
</reference>
<proteinExistence type="predicted"/>
<dbReference type="EMBL" id="CMVM020000170">
    <property type="status" value="NOT_ANNOTATED_CDS"/>
    <property type="molecule type" value="Genomic_DNA"/>
</dbReference>
<keyword evidence="2" id="KW-1185">Reference proteome</keyword>
<dbReference type="EnsemblMetazoa" id="OVOC6176.1">
    <property type="protein sequence ID" value="OVOC6176.1"/>
    <property type="gene ID" value="WBGene00242985"/>
</dbReference>
<evidence type="ECO:0000313" key="1">
    <source>
        <dbReference type="EnsemblMetazoa" id="OVOC6176.1"/>
    </source>
</evidence>